<keyword evidence="2" id="KW-1185">Reference proteome</keyword>
<reference evidence="1 2" key="1">
    <citation type="submission" date="2021-06" db="EMBL/GenBank/DDBJ databases">
        <title>Caerostris darwini draft genome.</title>
        <authorList>
            <person name="Kono N."/>
            <person name="Arakawa K."/>
        </authorList>
    </citation>
    <scope>NUCLEOTIDE SEQUENCE [LARGE SCALE GENOMIC DNA]</scope>
</reference>
<dbReference type="EMBL" id="BPLQ01015303">
    <property type="protein sequence ID" value="GIY87135.1"/>
    <property type="molecule type" value="Genomic_DNA"/>
</dbReference>
<sequence length="133" mass="14791">MSISFCCAGLLLRTDAALRSLSPAKIPHEAPLLGHPLLWGALFAHHVRHRAVWGIFFGIPFFAPRVLNVNHPPSLQSFCEPLLTVCLLISQEEKCLRPRKESVNWFNTDLATMMIIGSISLPEDTIQNTLSSC</sequence>
<proteinExistence type="predicted"/>
<comment type="caution">
    <text evidence="1">The sequence shown here is derived from an EMBL/GenBank/DDBJ whole genome shotgun (WGS) entry which is preliminary data.</text>
</comment>
<protein>
    <submittedName>
        <fullName evidence="1">Uncharacterized protein</fullName>
    </submittedName>
</protein>
<evidence type="ECO:0000313" key="1">
    <source>
        <dbReference type="EMBL" id="GIY87135.1"/>
    </source>
</evidence>
<evidence type="ECO:0000313" key="2">
    <source>
        <dbReference type="Proteomes" id="UP001054837"/>
    </source>
</evidence>
<gene>
    <name evidence="1" type="ORF">CDAR_205781</name>
</gene>
<dbReference type="Proteomes" id="UP001054837">
    <property type="component" value="Unassembled WGS sequence"/>
</dbReference>
<name>A0AAV4WZK4_9ARAC</name>
<dbReference type="AlphaFoldDB" id="A0AAV4WZK4"/>
<organism evidence="1 2">
    <name type="scientific">Caerostris darwini</name>
    <dbReference type="NCBI Taxonomy" id="1538125"/>
    <lineage>
        <taxon>Eukaryota</taxon>
        <taxon>Metazoa</taxon>
        <taxon>Ecdysozoa</taxon>
        <taxon>Arthropoda</taxon>
        <taxon>Chelicerata</taxon>
        <taxon>Arachnida</taxon>
        <taxon>Araneae</taxon>
        <taxon>Araneomorphae</taxon>
        <taxon>Entelegynae</taxon>
        <taxon>Araneoidea</taxon>
        <taxon>Araneidae</taxon>
        <taxon>Caerostris</taxon>
    </lineage>
</organism>
<accession>A0AAV4WZK4</accession>